<dbReference type="EMBL" id="BASE01000025">
    <property type="protein sequence ID" value="GAM13095.1"/>
    <property type="molecule type" value="Genomic_DNA"/>
</dbReference>
<keyword evidence="2" id="KW-1185">Reference proteome</keyword>
<dbReference type="STRING" id="1321606.SAMD00020551_1232"/>
<protein>
    <submittedName>
        <fullName evidence="1">Uncharacterized protein</fullName>
    </submittedName>
</protein>
<evidence type="ECO:0000313" key="2">
    <source>
        <dbReference type="Proteomes" id="UP000031014"/>
    </source>
</evidence>
<name>A0A0A8WZD9_MESS1</name>
<organism evidence="1 2">
    <name type="scientific">Mesobacillus selenatarsenatis (strain DSM 18680 / JCM 14380 / FERM P-15431 / SF-1)</name>
    <dbReference type="NCBI Taxonomy" id="1321606"/>
    <lineage>
        <taxon>Bacteria</taxon>
        <taxon>Bacillati</taxon>
        <taxon>Bacillota</taxon>
        <taxon>Bacilli</taxon>
        <taxon>Bacillales</taxon>
        <taxon>Bacillaceae</taxon>
        <taxon>Mesobacillus</taxon>
    </lineage>
</organism>
<gene>
    <name evidence="1" type="ORF">SAMD00020551_1232</name>
</gene>
<evidence type="ECO:0000313" key="1">
    <source>
        <dbReference type="EMBL" id="GAM13095.1"/>
    </source>
</evidence>
<dbReference type="Proteomes" id="UP000031014">
    <property type="component" value="Unassembled WGS sequence"/>
</dbReference>
<reference evidence="1 2" key="1">
    <citation type="submission" date="2013-06" db="EMBL/GenBank/DDBJ databases">
        <title>Whole genome shotgun sequence of Bacillus selenatarsenatis SF-1.</title>
        <authorList>
            <person name="Kuroda M."/>
            <person name="Sei K."/>
            <person name="Yamashita M."/>
            <person name="Ike M."/>
        </authorList>
    </citation>
    <scope>NUCLEOTIDE SEQUENCE [LARGE SCALE GENOMIC DNA]</scope>
    <source>
        <strain evidence="1 2">SF-1</strain>
    </source>
</reference>
<sequence length="41" mass="5071">MGFYQRKIPSLFYANLDKNYFTKMKKLDCVIDFGKKYGRWR</sequence>
<dbReference type="AlphaFoldDB" id="A0A0A8WZD9"/>
<accession>A0A0A8WZD9</accession>
<proteinExistence type="predicted"/>
<comment type="caution">
    <text evidence="1">The sequence shown here is derived from an EMBL/GenBank/DDBJ whole genome shotgun (WGS) entry which is preliminary data.</text>
</comment>